<keyword evidence="2" id="KW-1185">Reference proteome</keyword>
<comment type="caution">
    <text evidence="1">The sequence shown here is derived from an EMBL/GenBank/DDBJ whole genome shotgun (WGS) entry which is preliminary data.</text>
</comment>
<protein>
    <submittedName>
        <fullName evidence="1">Uncharacterized protein</fullName>
    </submittedName>
</protein>
<gene>
    <name evidence="1" type="ORF">LPJ64_005888</name>
</gene>
<evidence type="ECO:0000313" key="2">
    <source>
        <dbReference type="Proteomes" id="UP001145021"/>
    </source>
</evidence>
<dbReference type="Proteomes" id="UP001145021">
    <property type="component" value="Unassembled WGS sequence"/>
</dbReference>
<reference evidence="1" key="1">
    <citation type="submission" date="2022-07" db="EMBL/GenBank/DDBJ databases">
        <title>Phylogenomic reconstructions and comparative analyses of Kickxellomycotina fungi.</title>
        <authorList>
            <person name="Reynolds N.K."/>
            <person name="Stajich J.E."/>
            <person name="Barry K."/>
            <person name="Grigoriev I.V."/>
            <person name="Crous P."/>
            <person name="Smith M.E."/>
        </authorList>
    </citation>
    <scope>NUCLEOTIDE SEQUENCE</scope>
    <source>
        <strain evidence="1">NBRC 105413</strain>
    </source>
</reference>
<sequence>MDNYHGHFAYATSADAAAYMSSLRYPGMGGMTPMMGGPMHMYPSVDSFTPAPPAAVSAPSSMPPSSSMSLLPFSSRVGSGSGSSSSSAKSSSCLIYRYDDARGAGEHKCHQMCTADGRLFVEHIPNHSILYIPNSSSVDQVLRDLRKPRS</sequence>
<name>A0A9W7XF85_9FUNG</name>
<feature type="non-terminal residue" evidence="1">
    <location>
        <position position="150"/>
    </location>
</feature>
<proteinExistence type="predicted"/>
<organism evidence="1 2">
    <name type="scientific">Coemansia asiatica</name>
    <dbReference type="NCBI Taxonomy" id="1052880"/>
    <lineage>
        <taxon>Eukaryota</taxon>
        <taxon>Fungi</taxon>
        <taxon>Fungi incertae sedis</taxon>
        <taxon>Zoopagomycota</taxon>
        <taxon>Kickxellomycotina</taxon>
        <taxon>Kickxellomycetes</taxon>
        <taxon>Kickxellales</taxon>
        <taxon>Kickxellaceae</taxon>
        <taxon>Coemansia</taxon>
    </lineage>
</organism>
<dbReference type="AlphaFoldDB" id="A0A9W7XF85"/>
<dbReference type="EMBL" id="JANBOH010000443">
    <property type="protein sequence ID" value="KAJ1642244.1"/>
    <property type="molecule type" value="Genomic_DNA"/>
</dbReference>
<accession>A0A9W7XF85</accession>
<evidence type="ECO:0000313" key="1">
    <source>
        <dbReference type="EMBL" id="KAJ1642244.1"/>
    </source>
</evidence>